<reference evidence="5 6" key="1">
    <citation type="journal article" date="2019" name="Mol. Biol. Evol.">
        <title>Blast fungal genomes show frequent chromosomal changes, gene gains and losses, and effector gene turnover.</title>
        <authorList>
            <person name="Gomez Luciano L.B."/>
            <person name="Jason Tsai I."/>
            <person name="Chuma I."/>
            <person name="Tosa Y."/>
            <person name="Chen Y.H."/>
            <person name="Li J.Y."/>
            <person name="Li M.Y."/>
            <person name="Jade Lu M.Y."/>
            <person name="Nakayashiki H."/>
            <person name="Li W.H."/>
        </authorList>
    </citation>
    <scope>NUCLEOTIDE SEQUENCE [LARGE SCALE GENOMIC DNA]</scope>
    <source>
        <strain evidence="5">MZ5-1-6</strain>
    </source>
</reference>
<organism evidence="5 6">
    <name type="scientific">Pyricularia oryzae</name>
    <name type="common">Rice blast fungus</name>
    <name type="synonym">Magnaporthe oryzae</name>
    <dbReference type="NCBI Taxonomy" id="318829"/>
    <lineage>
        <taxon>Eukaryota</taxon>
        <taxon>Fungi</taxon>
        <taxon>Dikarya</taxon>
        <taxon>Ascomycota</taxon>
        <taxon>Pezizomycotina</taxon>
        <taxon>Sordariomycetes</taxon>
        <taxon>Sordariomycetidae</taxon>
        <taxon>Magnaporthales</taxon>
        <taxon>Pyriculariaceae</taxon>
        <taxon>Pyricularia</taxon>
    </lineage>
</organism>
<evidence type="ECO:0000256" key="2">
    <source>
        <dbReference type="ARBA" id="ARBA00023242"/>
    </source>
</evidence>
<dbReference type="Pfam" id="PF03221">
    <property type="entry name" value="HTH_Tnp_Tc5"/>
    <property type="match status" value="1"/>
</dbReference>
<evidence type="ECO:0000256" key="1">
    <source>
        <dbReference type="ARBA" id="ARBA00023125"/>
    </source>
</evidence>
<feature type="non-terminal residue" evidence="5">
    <location>
        <position position="1"/>
    </location>
</feature>
<feature type="domain" description="HTH CENPB-type" evidence="3">
    <location>
        <begin position="48"/>
        <end position="118"/>
    </location>
</feature>
<dbReference type="InterPro" id="IPR007889">
    <property type="entry name" value="HTH_Psq"/>
</dbReference>
<dbReference type="EMBL" id="CP034206">
    <property type="protein sequence ID" value="QBZ59846.1"/>
    <property type="molecule type" value="Genomic_DNA"/>
</dbReference>
<dbReference type="InterPro" id="IPR009057">
    <property type="entry name" value="Homeodomain-like_sf"/>
</dbReference>
<gene>
    <name evidence="4" type="ORF">PoMZ_04811</name>
    <name evidence="5" type="ORF">PoMZ_05059</name>
</gene>
<dbReference type="Proteomes" id="UP000294847">
    <property type="component" value="Chromosome 3"/>
</dbReference>
<dbReference type="InterPro" id="IPR006600">
    <property type="entry name" value="HTH_CenpB_DNA-bd_dom"/>
</dbReference>
<evidence type="ECO:0000313" key="5">
    <source>
        <dbReference type="EMBL" id="QBZ60088.1"/>
    </source>
</evidence>
<evidence type="ECO:0000313" key="6">
    <source>
        <dbReference type="Proteomes" id="UP000294847"/>
    </source>
</evidence>
<protein>
    <recommendedName>
        <fullName evidence="3">HTH CENPB-type domain-containing protein</fullName>
    </recommendedName>
</protein>
<dbReference type="AlphaFoldDB" id="A0A4P7NBE0"/>
<dbReference type="Gene3D" id="1.10.10.60">
    <property type="entry name" value="Homeodomain-like"/>
    <property type="match status" value="1"/>
</dbReference>
<name>A0A4P7NBE0_PYROR</name>
<dbReference type="GO" id="GO:0003677">
    <property type="term" value="F:DNA binding"/>
    <property type="evidence" value="ECO:0007669"/>
    <property type="project" value="UniProtKB-KW"/>
</dbReference>
<evidence type="ECO:0000313" key="4">
    <source>
        <dbReference type="EMBL" id="QBZ59846.1"/>
    </source>
</evidence>
<dbReference type="SMART" id="SM00674">
    <property type="entry name" value="CENPB"/>
    <property type="match status" value="1"/>
</dbReference>
<dbReference type="EMBL" id="CP034206">
    <property type="protein sequence ID" value="QBZ60088.1"/>
    <property type="molecule type" value="Genomic_DNA"/>
</dbReference>
<dbReference type="Pfam" id="PF05225">
    <property type="entry name" value="HTH_psq"/>
    <property type="match status" value="1"/>
</dbReference>
<keyword evidence="1" id="KW-0238">DNA-binding</keyword>
<dbReference type="PROSITE" id="PS51253">
    <property type="entry name" value="HTH_CENPB"/>
    <property type="match status" value="1"/>
</dbReference>
<keyword evidence="2" id="KW-0539">Nucleus</keyword>
<accession>A0A4P7NBE0</accession>
<proteinExistence type="predicted"/>
<evidence type="ECO:0000259" key="3">
    <source>
        <dbReference type="PROSITE" id="PS51253"/>
    </source>
</evidence>
<dbReference type="SUPFAM" id="SSF46689">
    <property type="entry name" value="Homeodomain-like"/>
    <property type="match status" value="1"/>
</dbReference>
<sequence length="165" mass="18865">IKQYCEYNIEQACIQIVSGVGIRKAAIQHGIPYTTLHGRIRGAQPISKAKKPSQRLSATQEAHLSTWVRTQTELGLPPTYKDLRQLANRVLLISGVTQPLGKHWINGFLARHPSLKVQRSLRIDSQRVNGAITEIIRNWWRRLNHPEIKPIKPENRWNMDEAGIL</sequence>